<reference evidence="3" key="1">
    <citation type="journal article" date="2006" name="Proc. Natl. Acad. Sci. U.S.A.">
        <title>Genome analysis of the smallest free-living eukaryote Ostreococcus tauri unveils many unique features.</title>
        <authorList>
            <person name="Derelle E."/>
            <person name="Ferraz C."/>
            <person name="Rombauts S."/>
            <person name="Rouze P."/>
            <person name="Worden A.Z."/>
            <person name="Robbens S."/>
            <person name="Partensky F."/>
            <person name="Degroeve S."/>
            <person name="Echeynie S."/>
            <person name="Cooke R."/>
            <person name="Saeys Y."/>
            <person name="Wuyts J."/>
            <person name="Jabbari K."/>
            <person name="Bowler C."/>
            <person name="Panaud O."/>
            <person name="Piegu B."/>
            <person name="Ball S.G."/>
            <person name="Ral J.-P."/>
            <person name="Bouget F.-Y."/>
            <person name="Piganeau G."/>
            <person name="De Baets B."/>
            <person name="Picard A."/>
            <person name="Delseny M."/>
            <person name="Demaille J."/>
            <person name="Van de Peer Y."/>
            <person name="Moreau H."/>
        </authorList>
    </citation>
    <scope>NUCLEOTIDE SEQUENCE [LARGE SCALE GENOMIC DNA]</scope>
    <source>
        <strain evidence="3">OTTH 0595 / CCAP 157/2 / RCC745</strain>
    </source>
</reference>
<name>A0A096P7F8_OSTTA</name>
<dbReference type="STRING" id="70448.A0A096P7F8"/>
<keyword evidence="3" id="KW-1185">Reference proteome</keyword>
<dbReference type="Proteomes" id="UP000009170">
    <property type="component" value="Unassembled WGS sequence"/>
</dbReference>
<dbReference type="EMBL" id="CAID01000013">
    <property type="protein sequence ID" value="CEG00141.1"/>
    <property type="molecule type" value="Genomic_DNA"/>
</dbReference>
<proteinExistence type="predicted"/>
<feature type="compositionally biased region" description="Low complexity" evidence="1">
    <location>
        <begin position="57"/>
        <end position="67"/>
    </location>
</feature>
<reference evidence="2 3" key="2">
    <citation type="journal article" date="2014" name="BMC Genomics">
        <title>An improved genome of the model marine alga Ostreococcus tauri unfolds by assessing Illumina de novo assemblies.</title>
        <authorList>
            <person name="Blanc-Mathieu R."/>
            <person name="Verhelst B."/>
            <person name="Derelle E."/>
            <person name="Rombauts S."/>
            <person name="Bouget F.Y."/>
            <person name="Carre I."/>
            <person name="Chateau A."/>
            <person name="Eyre-Walker A."/>
            <person name="Grimsley N."/>
            <person name="Moreau H."/>
            <person name="Piegu B."/>
            <person name="Rivals E."/>
            <person name="Schackwitz W."/>
            <person name="Van de Peer Y."/>
            <person name="Piganeau G."/>
        </authorList>
    </citation>
    <scope>NUCLEOTIDE SEQUENCE [LARGE SCALE GENOMIC DNA]</scope>
    <source>
        <strain evidence="3">OTTH 0595 / CCAP 157/2 / RCC745</strain>
    </source>
</reference>
<evidence type="ECO:0000313" key="2">
    <source>
        <dbReference type="EMBL" id="CEG00141.1"/>
    </source>
</evidence>
<dbReference type="GeneID" id="9835756"/>
<feature type="compositionally biased region" description="Basic and acidic residues" evidence="1">
    <location>
        <begin position="29"/>
        <end position="42"/>
    </location>
</feature>
<dbReference type="RefSeq" id="XP_003082665.2">
    <property type="nucleotide sequence ID" value="XM_003082617.2"/>
</dbReference>
<comment type="caution">
    <text evidence="2">The sequence shown here is derived from an EMBL/GenBank/DDBJ whole genome shotgun (WGS) entry which is preliminary data.</text>
</comment>
<dbReference type="AlphaFoldDB" id="A0A096P7F8"/>
<feature type="region of interest" description="Disordered" evidence="1">
    <location>
        <begin position="18"/>
        <end position="115"/>
    </location>
</feature>
<evidence type="ECO:0000256" key="1">
    <source>
        <dbReference type="SAM" id="MobiDB-lite"/>
    </source>
</evidence>
<protein>
    <submittedName>
        <fullName evidence="2">Unnamed product</fullName>
    </submittedName>
</protein>
<dbReference type="InParanoid" id="A0A096P7F8"/>
<evidence type="ECO:0000313" key="3">
    <source>
        <dbReference type="Proteomes" id="UP000009170"/>
    </source>
</evidence>
<dbReference type="OrthoDB" id="501588at2759"/>
<gene>
    <name evidence="2" type="ORF">OT_ostta13g01860</name>
</gene>
<accession>A0A096P7F8</accession>
<organism evidence="2 3">
    <name type="scientific">Ostreococcus tauri</name>
    <name type="common">Marine green alga</name>
    <dbReference type="NCBI Taxonomy" id="70448"/>
    <lineage>
        <taxon>Eukaryota</taxon>
        <taxon>Viridiplantae</taxon>
        <taxon>Chlorophyta</taxon>
        <taxon>Mamiellophyceae</taxon>
        <taxon>Mamiellales</taxon>
        <taxon>Bathycoccaceae</taxon>
        <taxon>Ostreococcus</taxon>
    </lineage>
</organism>
<sequence>MDGAKARAIAALDARMSARGVGASTTPTTDDRGRRRTMETKEMMATTRQPTNDDGRTTAATTTTTTDADGDGDGDDGIYAPSARARRARTVERARARATTRRRREDADDATSDDATRRRRVVENYLRRVLRTRARGDAADGEDQVRKKLGRERALTLEDAPRGRDADAETTRRERVRERFARAMRARASGTVMRKHGMFGLKKSRCSWSAFGTLRRAWTRYARGLVESRDASAARRALTKEIDLHGCVVKVTSHARQPDAVGREGVVAFVSARRLWVCARAGDDFYKVLIDGAALEYALDDHIVRLAPEDVARLARGAARCRDV</sequence>
<feature type="region of interest" description="Disordered" evidence="1">
    <location>
        <begin position="152"/>
        <end position="174"/>
    </location>
</feature>
<dbReference type="KEGG" id="ota:OT_ostta13g01860"/>